<accession>A0AAF0D531</accession>
<protein>
    <submittedName>
        <fullName evidence="1">Uncharacterized protein</fullName>
    </submittedName>
</protein>
<evidence type="ECO:0000313" key="2">
    <source>
        <dbReference type="Proteomes" id="UP001241835"/>
    </source>
</evidence>
<dbReference type="Proteomes" id="UP001241835">
    <property type="component" value="Segment"/>
</dbReference>
<dbReference type="EMBL" id="OQ198717">
    <property type="protein sequence ID" value="WEU69835.1"/>
    <property type="molecule type" value="Genomic_DNA"/>
</dbReference>
<reference evidence="1 2" key="1">
    <citation type="submission" date="2023-01" db="EMBL/GenBank/DDBJ databases">
        <title>New crAssphage isolates infecting Bacteroides cellulosilyticus.</title>
        <authorList>
            <person name="Papudeshi B."/>
            <person name="Vega A.A."/>
            <person name="Souza C."/>
            <person name="Giles S.K."/>
            <person name="Mallawaarachchi V."/>
            <person name="Roach M.J."/>
            <person name="An M."/>
            <person name="Jacobson N."/>
            <person name="McNair K."/>
            <person name="Mora M.F."/>
            <person name="Pastrana K."/>
            <person name="Leigh C."/>
            <person name="Cram C."/>
            <person name="Plewa W.S."/>
            <person name="Grigson S.R."/>
            <person name="Bouras G.S."/>
            <person name="Decewicz P."/>
            <person name="Luque A."/>
            <person name="Droit L."/>
            <person name="Handley S."/>
            <person name="Segall A.M."/>
            <person name="Dinsdale E.A."/>
            <person name="Edwards R.A."/>
        </authorList>
    </citation>
    <scope>NUCLEOTIDE SEQUENCE [LARGE SCALE GENOMIC DNA]</scope>
    <source>
        <strain evidence="1">Bc01</strain>
    </source>
</reference>
<name>A0AAF0D531_9CAUD</name>
<evidence type="ECO:0000313" key="1">
    <source>
        <dbReference type="EMBL" id="WEU69835.1"/>
    </source>
</evidence>
<organism evidence="1 2">
    <name type="scientific">Kehishuvirus sp. 'tikkala'</name>
    <dbReference type="NCBI Taxonomy" id="3028513"/>
    <lineage>
        <taxon>Viruses</taxon>
        <taxon>Duplodnaviria</taxon>
        <taxon>Heunggongvirae</taxon>
        <taxon>Uroviricota</taxon>
        <taxon>Caudoviricetes</taxon>
        <taxon>Crassvirales</taxon>
        <taxon>Steigviridae</taxon>
        <taxon>Asinivirinae</taxon>
        <taxon>Kehishuvirus</taxon>
    </lineage>
</organism>
<proteinExistence type="predicted"/>
<sequence>MDKVLYNWLEKQFYHDNHKRYHKYFKEWIDNVTDSQIQYFEKQRINVLTGAMIQH</sequence>
<keyword evidence="2" id="KW-1185">Reference proteome</keyword>